<dbReference type="Gene3D" id="3.30.1330.60">
    <property type="entry name" value="OmpA-like domain"/>
    <property type="match status" value="1"/>
</dbReference>
<comment type="caution">
    <text evidence="4">The sequence shown here is derived from an EMBL/GenBank/DDBJ whole genome shotgun (WGS) entry which is preliminary data.</text>
</comment>
<evidence type="ECO:0000259" key="3">
    <source>
        <dbReference type="PROSITE" id="PS51123"/>
    </source>
</evidence>
<dbReference type="InterPro" id="IPR006665">
    <property type="entry name" value="OmpA-like"/>
</dbReference>
<dbReference type="InterPro" id="IPR036737">
    <property type="entry name" value="OmpA-like_sf"/>
</dbReference>
<dbReference type="RefSeq" id="WP_064087655.1">
    <property type="nucleotide sequence ID" value="NZ_JAWFMW010000001.1"/>
</dbReference>
<sequence>MKKTSLSLLFSVGLLVACTSQQEPPEPPLAQRTELVVLRQSTYSDAAWIDEEEGTYIWLPQAISPFGINLSFNDADGQHKLLHTVYFKTDSAVLSTAEKRRLTRMAPVLRTQGVTLSGYADPRASTAYNNRLAKRRIDSVAAYLGNLGVTVNRECVFGETRLPNSELCEWRTE</sequence>
<dbReference type="CDD" id="cd07185">
    <property type="entry name" value="OmpA_C-like"/>
    <property type="match status" value="1"/>
</dbReference>
<evidence type="ECO:0000313" key="4">
    <source>
        <dbReference type="EMBL" id="OAM19824.1"/>
    </source>
</evidence>
<dbReference type="EMBL" id="LXSG01000028">
    <property type="protein sequence ID" value="OAM19824.1"/>
    <property type="molecule type" value="Genomic_DNA"/>
</dbReference>
<feature type="domain" description="OmpA-like" evidence="3">
    <location>
        <begin position="74"/>
        <end position="173"/>
    </location>
</feature>
<keyword evidence="2" id="KW-0732">Signal</keyword>
<gene>
    <name evidence="4" type="ORF">A7P90_05000</name>
</gene>
<feature type="signal peptide" evidence="2">
    <location>
        <begin position="1"/>
        <end position="22"/>
    </location>
</feature>
<dbReference type="PROSITE" id="PS51257">
    <property type="entry name" value="PROKAR_LIPOPROTEIN"/>
    <property type="match status" value="1"/>
</dbReference>
<accession>A0A1A9RLY2</accession>
<dbReference type="SUPFAM" id="SSF103088">
    <property type="entry name" value="OmpA-like"/>
    <property type="match status" value="1"/>
</dbReference>
<organism evidence="4 5">
    <name type="scientific">Eikenella corrodens</name>
    <dbReference type="NCBI Taxonomy" id="539"/>
    <lineage>
        <taxon>Bacteria</taxon>
        <taxon>Pseudomonadati</taxon>
        <taxon>Pseudomonadota</taxon>
        <taxon>Betaproteobacteria</taxon>
        <taxon>Neisseriales</taxon>
        <taxon>Neisseriaceae</taxon>
        <taxon>Eikenella</taxon>
    </lineage>
</organism>
<dbReference type="PROSITE" id="PS51123">
    <property type="entry name" value="OMPA_2"/>
    <property type="match status" value="1"/>
</dbReference>
<protein>
    <recommendedName>
        <fullName evidence="3">OmpA-like domain-containing protein</fullName>
    </recommendedName>
</protein>
<feature type="chain" id="PRO_5008395903" description="OmpA-like domain-containing protein" evidence="2">
    <location>
        <begin position="23"/>
        <end position="173"/>
    </location>
</feature>
<evidence type="ECO:0000256" key="2">
    <source>
        <dbReference type="SAM" id="SignalP"/>
    </source>
</evidence>
<dbReference type="Pfam" id="PF00691">
    <property type="entry name" value="OmpA"/>
    <property type="match status" value="1"/>
</dbReference>
<dbReference type="Proteomes" id="UP000077589">
    <property type="component" value="Unassembled WGS sequence"/>
</dbReference>
<dbReference type="OrthoDB" id="9809164at2"/>
<dbReference type="AlphaFoldDB" id="A0A1A9RLY2"/>
<dbReference type="GO" id="GO:0016020">
    <property type="term" value="C:membrane"/>
    <property type="evidence" value="ECO:0007669"/>
    <property type="project" value="UniProtKB-UniRule"/>
</dbReference>
<name>A0A1A9RLY2_EIKCO</name>
<evidence type="ECO:0000256" key="1">
    <source>
        <dbReference type="PROSITE-ProRule" id="PRU00473"/>
    </source>
</evidence>
<evidence type="ECO:0000313" key="5">
    <source>
        <dbReference type="Proteomes" id="UP000077589"/>
    </source>
</evidence>
<proteinExistence type="predicted"/>
<keyword evidence="1" id="KW-0472">Membrane</keyword>
<reference evidence="5" key="1">
    <citation type="submission" date="2016-05" db="EMBL/GenBank/DDBJ databases">
        <title>Draft genome of Corynebacterium afermentans subsp. afermentans LCDC 88199T.</title>
        <authorList>
            <person name="Bernier A.-M."/>
            <person name="Bernard K."/>
        </authorList>
    </citation>
    <scope>NUCLEOTIDE SEQUENCE [LARGE SCALE GENOMIC DNA]</scope>
    <source>
        <strain evidence="5">NML04-0072</strain>
    </source>
</reference>